<dbReference type="Proteomes" id="UP000532273">
    <property type="component" value="Unassembled WGS sequence"/>
</dbReference>
<dbReference type="Gene3D" id="3.20.20.70">
    <property type="entry name" value="Aldolase class I"/>
    <property type="match status" value="1"/>
</dbReference>
<dbReference type="Pfam" id="PF10566">
    <property type="entry name" value="Glyco_hydro_97"/>
    <property type="match status" value="1"/>
</dbReference>
<reference evidence="12" key="2">
    <citation type="journal article" date="2019" name="Int. J. Syst. Evol. Microbiol.">
        <title>The Global Catalogue of Microorganisms (GCM) 10K type strain sequencing project: providing services to taxonomists for standard genome sequencing and annotation.</title>
        <authorList>
            <consortium name="The Broad Institute Genomics Platform"/>
            <consortium name="The Broad Institute Genome Sequencing Center for Infectious Disease"/>
            <person name="Wu L."/>
            <person name="Ma J."/>
        </authorList>
    </citation>
    <scope>NUCLEOTIDE SEQUENCE [LARGE SCALE GENOMIC DNA]</scope>
    <source>
        <strain evidence="12">CGMCC 1.15287</strain>
    </source>
</reference>
<accession>A0A7W6P3S1</accession>
<dbReference type="InterPro" id="IPR013780">
    <property type="entry name" value="Glyco_hydro_b"/>
</dbReference>
<reference evidence="9" key="4">
    <citation type="submission" date="2024-05" db="EMBL/GenBank/DDBJ databases">
        <authorList>
            <person name="Sun Q."/>
            <person name="Zhou Y."/>
        </authorList>
    </citation>
    <scope>NUCLEOTIDE SEQUENCE</scope>
    <source>
        <strain evidence="9">CGMCC 1.15287</strain>
    </source>
</reference>
<dbReference type="AlphaFoldDB" id="A0A7W6P3S1"/>
<name>A0A7W6P3S1_9SPHI</name>
<sequence>MKYKITSIIFLLLSVTQILMGQTRYEIASPDKTITVSVFLQDKSLFYSINRNASPVLSNSLLGLVREDADFSKNLSILSVSKNDLIKDNYTLKNGKRLNNQYLANRRILHLQNASSKKIDVIFQVSDDGVAFRYYFPDGDKQLKKITEEKTAFHFFAATKAWMQPMAVAKTGFESTNPSYEEHYKKEINVGTPAPTAAGWVYPALFNYKDTWLLITETGLDGNYCATRLKQNSPDGNYQVGFPDPREAFTNQNVNPESTLPWYSPWRVIAIGSLKKVTESTLGTDLADPAKANINPDLFPPGKASWSWIMLKDDSIVYDVQKRYIDFAADMKWEYCLIDADWDTKIGYEKMKELADYAKSKKVSLLLWYNSAGDWNTVKYTPKNKLTTKESRLKEFALLQKMGIKGIKVDFFGGDGQSMIRYYLELFKDAAKFGLSVNCHGATLPRGWQRTYPNLLTMESIKGMEFITFSQYDADQEPTHATTIPFTRNIFDPMDFTPMNLTKIPNIKRKTTSAFELALPVIFQSGIQHLAESPDGIATVPAYVKSFLQNFPSGWEDTKLIDGYPGKFVVMTRKAGSKWYIAGINGEANAKTVNFDLAKYKGKKATLITDGNEELSFTRTEVSPNADFNISMKPFGGFVVVVE</sequence>
<dbReference type="InterPro" id="IPR017853">
    <property type="entry name" value="GH"/>
</dbReference>
<evidence type="ECO:0000313" key="11">
    <source>
        <dbReference type="Proteomes" id="UP000532273"/>
    </source>
</evidence>
<dbReference type="SUPFAM" id="SSF51445">
    <property type="entry name" value="(Trans)glycosidases"/>
    <property type="match status" value="1"/>
</dbReference>
<dbReference type="EMBL" id="BMHZ01000002">
    <property type="protein sequence ID" value="GGH00212.1"/>
    <property type="molecule type" value="Genomic_DNA"/>
</dbReference>
<comment type="subunit">
    <text evidence="2">Monomer.</text>
</comment>
<keyword evidence="3" id="KW-0378">Hydrolase</keyword>
<dbReference type="GO" id="GO:0016798">
    <property type="term" value="F:hydrolase activity, acting on glycosyl bonds"/>
    <property type="evidence" value="ECO:0007669"/>
    <property type="project" value="UniProtKB-KW"/>
</dbReference>
<evidence type="ECO:0000313" key="12">
    <source>
        <dbReference type="Proteomes" id="UP000642938"/>
    </source>
</evidence>
<dbReference type="Gene3D" id="2.60.40.1180">
    <property type="entry name" value="Golgi alpha-mannosidase II"/>
    <property type="match status" value="1"/>
</dbReference>
<dbReference type="PANTHER" id="PTHR35803:SF2">
    <property type="entry name" value="RETAINING ALPHA-GALACTOSIDASE"/>
    <property type="match status" value="1"/>
</dbReference>
<dbReference type="InterPro" id="IPR019563">
    <property type="entry name" value="GH97_catalytic"/>
</dbReference>
<evidence type="ECO:0000256" key="3">
    <source>
        <dbReference type="ARBA" id="ARBA00022801"/>
    </source>
</evidence>
<comment type="cofactor">
    <cofactor evidence="1">
        <name>Ca(2+)</name>
        <dbReference type="ChEBI" id="CHEBI:29108"/>
    </cofactor>
</comment>
<gene>
    <name evidence="9" type="ORF">GCM10007422_13380</name>
    <name evidence="10" type="ORF">GGQ60_000167</name>
</gene>
<dbReference type="Gene3D" id="2.70.98.10">
    <property type="match status" value="1"/>
</dbReference>
<dbReference type="Proteomes" id="UP000642938">
    <property type="component" value="Unassembled WGS sequence"/>
</dbReference>
<evidence type="ECO:0000313" key="10">
    <source>
        <dbReference type="EMBL" id="MBB4106207.1"/>
    </source>
</evidence>
<dbReference type="InterPro" id="IPR052720">
    <property type="entry name" value="Glycosyl_hydrolase_97"/>
</dbReference>
<keyword evidence="12" id="KW-1185">Reference proteome</keyword>
<evidence type="ECO:0000256" key="5">
    <source>
        <dbReference type="ARBA" id="ARBA00023295"/>
    </source>
</evidence>
<dbReference type="GO" id="GO:0030246">
    <property type="term" value="F:carbohydrate binding"/>
    <property type="evidence" value="ECO:0007669"/>
    <property type="project" value="InterPro"/>
</dbReference>
<evidence type="ECO:0000259" key="8">
    <source>
        <dbReference type="Pfam" id="PF14509"/>
    </source>
</evidence>
<dbReference type="InterPro" id="IPR029483">
    <property type="entry name" value="GH97_C"/>
</dbReference>
<dbReference type="Pfam" id="PF14509">
    <property type="entry name" value="GH97_C"/>
    <property type="match status" value="1"/>
</dbReference>
<dbReference type="Pfam" id="PF14508">
    <property type="entry name" value="GH97_N"/>
    <property type="match status" value="1"/>
</dbReference>
<evidence type="ECO:0000259" key="6">
    <source>
        <dbReference type="Pfam" id="PF10566"/>
    </source>
</evidence>
<dbReference type="RefSeq" id="WP_229685058.1">
    <property type="nucleotide sequence ID" value="NZ_BMHZ01000002.1"/>
</dbReference>
<keyword evidence="5" id="KW-0326">Glycosidase</keyword>
<dbReference type="InterPro" id="IPR013785">
    <property type="entry name" value="Aldolase_TIM"/>
</dbReference>
<evidence type="ECO:0000259" key="7">
    <source>
        <dbReference type="Pfam" id="PF14508"/>
    </source>
</evidence>
<organism evidence="10 11">
    <name type="scientific">Pedobacter zeae</name>
    <dbReference type="NCBI Taxonomy" id="1737356"/>
    <lineage>
        <taxon>Bacteria</taxon>
        <taxon>Pseudomonadati</taxon>
        <taxon>Bacteroidota</taxon>
        <taxon>Sphingobacteriia</taxon>
        <taxon>Sphingobacteriales</taxon>
        <taxon>Sphingobacteriaceae</taxon>
        <taxon>Pedobacter</taxon>
    </lineage>
</organism>
<feature type="domain" description="Glycosyl-hydrolase 97 N-terminal" evidence="7">
    <location>
        <begin position="27"/>
        <end position="289"/>
    </location>
</feature>
<reference evidence="9" key="1">
    <citation type="journal article" date="2014" name="Int. J. Syst. Evol. Microbiol.">
        <title>Complete genome of a new Firmicutes species belonging to the dominant human colonic microbiota ('Ruminococcus bicirculans') reveals two chromosomes and a selective capacity to utilize plant glucans.</title>
        <authorList>
            <consortium name="NISC Comparative Sequencing Program"/>
            <person name="Wegmann U."/>
            <person name="Louis P."/>
            <person name="Goesmann A."/>
            <person name="Henrissat B."/>
            <person name="Duncan S.H."/>
            <person name="Flint H.J."/>
        </authorList>
    </citation>
    <scope>NUCLEOTIDE SEQUENCE</scope>
    <source>
        <strain evidence="9">CGMCC 1.15287</strain>
    </source>
</reference>
<evidence type="ECO:0000256" key="4">
    <source>
        <dbReference type="ARBA" id="ARBA00022837"/>
    </source>
</evidence>
<dbReference type="InterPro" id="IPR029486">
    <property type="entry name" value="GH97_N"/>
</dbReference>
<dbReference type="InterPro" id="IPR014718">
    <property type="entry name" value="GH-type_carb-bd"/>
</dbReference>
<dbReference type="PANTHER" id="PTHR35803">
    <property type="entry name" value="GLUCAN 1,4-ALPHA-GLUCOSIDASE SUSB-RELATED"/>
    <property type="match status" value="1"/>
</dbReference>
<protein>
    <submittedName>
        <fullName evidence="9">Alpha-glucosidase</fullName>
    </submittedName>
</protein>
<reference evidence="10 11" key="3">
    <citation type="submission" date="2020-08" db="EMBL/GenBank/DDBJ databases">
        <title>Genomic Encyclopedia of Type Strains, Phase IV (KMG-IV): sequencing the most valuable type-strain genomes for metagenomic binning, comparative biology and taxonomic classification.</title>
        <authorList>
            <person name="Goeker M."/>
        </authorList>
    </citation>
    <scope>NUCLEOTIDE SEQUENCE [LARGE SCALE GENOMIC DNA]</scope>
    <source>
        <strain evidence="10 11">DSM 100774</strain>
    </source>
</reference>
<feature type="domain" description="Glycosyl-hydrolase 97 catalytic" evidence="6">
    <location>
        <begin position="315"/>
        <end position="460"/>
    </location>
</feature>
<keyword evidence="4" id="KW-0106">Calcium</keyword>
<feature type="domain" description="Glycosyl-hydrolase 97 C-terminal oligomerisation" evidence="8">
    <location>
        <begin position="555"/>
        <end position="642"/>
    </location>
</feature>
<evidence type="ECO:0000256" key="2">
    <source>
        <dbReference type="ARBA" id="ARBA00011245"/>
    </source>
</evidence>
<evidence type="ECO:0000256" key="1">
    <source>
        <dbReference type="ARBA" id="ARBA00001913"/>
    </source>
</evidence>
<comment type="caution">
    <text evidence="10">The sequence shown here is derived from an EMBL/GenBank/DDBJ whole genome shotgun (WGS) entry which is preliminary data.</text>
</comment>
<evidence type="ECO:0000313" key="9">
    <source>
        <dbReference type="EMBL" id="GGH00212.1"/>
    </source>
</evidence>
<proteinExistence type="predicted"/>
<dbReference type="EMBL" id="JACIEF010000001">
    <property type="protein sequence ID" value="MBB4106207.1"/>
    <property type="molecule type" value="Genomic_DNA"/>
</dbReference>